<dbReference type="GO" id="GO:0000978">
    <property type="term" value="F:RNA polymerase II cis-regulatory region sequence-specific DNA binding"/>
    <property type="evidence" value="ECO:0007669"/>
    <property type="project" value="TreeGrafter"/>
</dbReference>
<proteinExistence type="predicted"/>
<protein>
    <submittedName>
        <fullName evidence="5">Proto-oncogene c-Fos-like</fullName>
    </submittedName>
</protein>
<dbReference type="PANTHER" id="PTHR23351">
    <property type="entry name" value="FOS TRANSCRIPTION FACTOR-RELATED"/>
    <property type="match status" value="1"/>
</dbReference>
<gene>
    <name evidence="5" type="primary">LOC113038567</name>
</gene>
<sequence>MSHNEGRESYYRLPDSPNSSARIEPENSTALHARPNLTEGTTSSPNLDGMLSSPDLQWLQLSSVLFQSETNLETFSSFAPTTVSNGPCLSQCSSPDPSCNGAVGDSSVGHADKHMSSEELDRIRIRRERNRVAAARCRDRRRMLIDTLQNEADHLEHVKTQLEEEIAALERERERLELVFEAHMPICKLNDLNPE</sequence>
<dbReference type="GO" id="GO:0000981">
    <property type="term" value="F:DNA-binding transcription factor activity, RNA polymerase II-specific"/>
    <property type="evidence" value="ECO:0007669"/>
    <property type="project" value="TreeGrafter"/>
</dbReference>
<feature type="domain" description="BZIP" evidence="3">
    <location>
        <begin position="120"/>
        <end position="183"/>
    </location>
</feature>
<dbReference type="PRINTS" id="PR00042">
    <property type="entry name" value="LEUZIPPRFOS"/>
</dbReference>
<evidence type="ECO:0000256" key="2">
    <source>
        <dbReference type="SAM" id="MobiDB-lite"/>
    </source>
</evidence>
<feature type="compositionally biased region" description="Polar residues" evidence="2">
    <location>
        <begin position="16"/>
        <end position="30"/>
    </location>
</feature>
<dbReference type="OrthoDB" id="8925069at2759"/>
<evidence type="ECO:0000256" key="1">
    <source>
        <dbReference type="SAM" id="Coils"/>
    </source>
</evidence>
<dbReference type="PROSITE" id="PS50217">
    <property type="entry name" value="BZIP"/>
    <property type="match status" value="1"/>
</dbReference>
<dbReference type="RefSeq" id="XP_026051861.1">
    <property type="nucleotide sequence ID" value="XM_026196076.1"/>
</dbReference>
<keyword evidence="4" id="KW-1185">Reference proteome</keyword>
<dbReference type="InterPro" id="IPR046347">
    <property type="entry name" value="bZIP_sf"/>
</dbReference>
<dbReference type="PROSITE" id="PS00036">
    <property type="entry name" value="BZIP_BASIC"/>
    <property type="match status" value="1"/>
</dbReference>
<dbReference type="PANTHER" id="PTHR23351:SF25">
    <property type="entry name" value="FOS-RELATED ANTIGEN 2"/>
    <property type="match status" value="1"/>
</dbReference>
<dbReference type="GO" id="GO:0005634">
    <property type="term" value="C:nucleus"/>
    <property type="evidence" value="ECO:0007669"/>
    <property type="project" value="TreeGrafter"/>
</dbReference>
<dbReference type="AlphaFoldDB" id="A0A6P6IVZ5"/>
<dbReference type="InterPro" id="IPR004827">
    <property type="entry name" value="bZIP"/>
</dbReference>
<feature type="region of interest" description="Disordered" evidence="2">
    <location>
        <begin position="1"/>
        <end position="49"/>
    </location>
</feature>
<name>A0A6P6IVZ5_CARAU</name>
<accession>A0A6P6IVZ5</accession>
<dbReference type="Gene3D" id="1.20.5.170">
    <property type="match status" value="1"/>
</dbReference>
<feature type="coiled-coil region" evidence="1">
    <location>
        <begin position="145"/>
        <end position="179"/>
    </location>
</feature>
<evidence type="ECO:0000313" key="4">
    <source>
        <dbReference type="Proteomes" id="UP000515129"/>
    </source>
</evidence>
<organism evidence="4 5">
    <name type="scientific">Carassius auratus</name>
    <name type="common">Goldfish</name>
    <dbReference type="NCBI Taxonomy" id="7957"/>
    <lineage>
        <taxon>Eukaryota</taxon>
        <taxon>Metazoa</taxon>
        <taxon>Chordata</taxon>
        <taxon>Craniata</taxon>
        <taxon>Vertebrata</taxon>
        <taxon>Euteleostomi</taxon>
        <taxon>Actinopterygii</taxon>
        <taxon>Neopterygii</taxon>
        <taxon>Teleostei</taxon>
        <taxon>Ostariophysi</taxon>
        <taxon>Cypriniformes</taxon>
        <taxon>Cyprinidae</taxon>
        <taxon>Cyprininae</taxon>
        <taxon>Carassius</taxon>
    </lineage>
</organism>
<feature type="compositionally biased region" description="Basic and acidic residues" evidence="2">
    <location>
        <begin position="1"/>
        <end position="10"/>
    </location>
</feature>
<dbReference type="SMART" id="SM00338">
    <property type="entry name" value="BRLZ"/>
    <property type="match status" value="1"/>
</dbReference>
<dbReference type="Proteomes" id="UP000515129">
    <property type="component" value="Chromosome 21"/>
</dbReference>
<evidence type="ECO:0000259" key="3">
    <source>
        <dbReference type="PROSITE" id="PS50217"/>
    </source>
</evidence>
<evidence type="ECO:0000313" key="5">
    <source>
        <dbReference type="RefSeq" id="XP_026051861.1"/>
    </source>
</evidence>
<dbReference type="Pfam" id="PF07716">
    <property type="entry name" value="bZIP_2"/>
    <property type="match status" value="1"/>
</dbReference>
<keyword evidence="1" id="KW-0175">Coiled coil</keyword>
<dbReference type="InterPro" id="IPR000837">
    <property type="entry name" value="AP-1"/>
</dbReference>
<dbReference type="GeneID" id="113038567"/>
<dbReference type="SUPFAM" id="SSF57959">
    <property type="entry name" value="Leucine zipper domain"/>
    <property type="match status" value="1"/>
</dbReference>
<dbReference type="KEGG" id="caua:113038567"/>
<reference evidence="5" key="1">
    <citation type="submission" date="2025-08" db="UniProtKB">
        <authorList>
            <consortium name="RefSeq"/>
        </authorList>
    </citation>
    <scope>IDENTIFICATION</scope>
    <source>
        <strain evidence="5">Wakin</strain>
        <tissue evidence="5">Muscle</tissue>
    </source>
</reference>